<evidence type="ECO:0000256" key="4">
    <source>
        <dbReference type="PIRNR" id="PIRNR003352"/>
    </source>
</evidence>
<dbReference type="GO" id="GO:0005730">
    <property type="term" value="C:nucleolus"/>
    <property type="evidence" value="ECO:0007669"/>
    <property type="project" value="UniProtKB-UniRule"/>
</dbReference>
<accession>A0A1B2JI94</accession>
<dbReference type="Pfam" id="PF04874">
    <property type="entry name" value="Mak16"/>
    <property type="match status" value="1"/>
</dbReference>
<gene>
    <name evidence="7" type="primary">MAK16</name>
    <name evidence="7" type="ORF">ATY40_BA7504663</name>
</gene>
<evidence type="ECO:0000256" key="3">
    <source>
        <dbReference type="ARBA" id="ARBA00023242"/>
    </source>
</evidence>
<feature type="compositionally biased region" description="Basic residues" evidence="5">
    <location>
        <begin position="266"/>
        <end position="282"/>
    </location>
</feature>
<evidence type="ECO:0000313" key="7">
    <source>
        <dbReference type="EMBL" id="ANZ77568.1"/>
    </source>
</evidence>
<dbReference type="GO" id="GO:0000470">
    <property type="term" value="P:maturation of LSU-rRNA"/>
    <property type="evidence" value="ECO:0007669"/>
    <property type="project" value="TreeGrafter"/>
</dbReference>
<protein>
    <recommendedName>
        <fullName evidence="4">Protein MAK16</fullName>
    </recommendedName>
</protein>
<dbReference type="InterPro" id="IPR029004">
    <property type="entry name" value="Ribosomal_eL28/Mak16"/>
</dbReference>
<keyword evidence="8" id="KW-1185">Reference proteome</keyword>
<organism evidence="7 8">
    <name type="scientific">Komagataella pastoris</name>
    <name type="common">Yeast</name>
    <name type="synonym">Pichia pastoris</name>
    <dbReference type="NCBI Taxonomy" id="4922"/>
    <lineage>
        <taxon>Eukaryota</taxon>
        <taxon>Fungi</taxon>
        <taxon>Dikarya</taxon>
        <taxon>Ascomycota</taxon>
        <taxon>Saccharomycotina</taxon>
        <taxon>Pichiomycetes</taxon>
        <taxon>Pichiales</taxon>
        <taxon>Pichiaceae</taxon>
        <taxon>Komagataella</taxon>
    </lineage>
</organism>
<dbReference type="EMBL" id="CP014587">
    <property type="protein sequence ID" value="ANZ77568.1"/>
    <property type="molecule type" value="Genomic_DNA"/>
</dbReference>
<dbReference type="GO" id="GO:0000460">
    <property type="term" value="P:maturation of 5.8S rRNA"/>
    <property type="evidence" value="ECO:0007669"/>
    <property type="project" value="TreeGrafter"/>
</dbReference>
<feature type="region of interest" description="Disordered" evidence="5">
    <location>
        <begin position="230"/>
        <end position="299"/>
    </location>
</feature>
<evidence type="ECO:0000256" key="1">
    <source>
        <dbReference type="ARBA" id="ARBA00004123"/>
    </source>
</evidence>
<dbReference type="AlphaFoldDB" id="A0A1B2JI94"/>
<dbReference type="PANTHER" id="PTHR23405">
    <property type="entry name" value="MAINTENANCE OF KILLER 16 MAK16 PROTEIN-RELATED"/>
    <property type="match status" value="1"/>
</dbReference>
<dbReference type="PANTHER" id="PTHR23405:SF4">
    <property type="entry name" value="PROTEIN MAK16 HOMOLOG"/>
    <property type="match status" value="1"/>
</dbReference>
<comment type="subcellular location">
    <subcellularLocation>
        <location evidence="1">Nucleus</location>
    </subcellularLocation>
</comment>
<dbReference type="GO" id="GO:0030687">
    <property type="term" value="C:preribosome, large subunit precursor"/>
    <property type="evidence" value="ECO:0007669"/>
    <property type="project" value="TreeGrafter"/>
</dbReference>
<evidence type="ECO:0000256" key="5">
    <source>
        <dbReference type="SAM" id="MobiDB-lite"/>
    </source>
</evidence>
<name>A0A1B2JI94_PICPA</name>
<proteinExistence type="inferred from homology"/>
<feature type="domain" description="Ribosomal eL28/Mak16" evidence="6">
    <location>
        <begin position="5"/>
        <end position="117"/>
    </location>
</feature>
<feature type="compositionally biased region" description="Acidic residues" evidence="5">
    <location>
        <begin position="246"/>
        <end position="261"/>
    </location>
</feature>
<dbReference type="Proteomes" id="UP000094565">
    <property type="component" value="Chromosome 4"/>
</dbReference>
<evidence type="ECO:0000313" key="8">
    <source>
        <dbReference type="Proteomes" id="UP000094565"/>
    </source>
</evidence>
<dbReference type="InterPro" id="IPR006958">
    <property type="entry name" value="Mak16"/>
</dbReference>
<feature type="compositionally biased region" description="Basic and acidic residues" evidence="5">
    <location>
        <begin position="232"/>
        <end position="245"/>
    </location>
</feature>
<dbReference type="FunFam" id="3.30.390.110:FF:000001">
    <property type="entry name" value="Protein MAK16 homolog"/>
    <property type="match status" value="1"/>
</dbReference>
<sequence length="299" mass="34697">MSDEVIWDVINNQFCSFKVKTKQDQNFCRNEYNVEGLCSRKACPLANAQYATVKNIDGKMYLYMKTVERAHLPSKTWERVKLSKNYKKALKQIGEHLIYWDKYIIDKCKQRLTRLTQVVITQRRIAMEDNERQYVSVKKKVKRRELVRERKALIAAKLERAIESELLDRLKSGAYGDKPLNVDEDVWRKVLGIVGDASNDQLQEDEDEDSDVGQVEYVEDEDEDEMVDLEDLEKWLGDGSDRESEIASDESEDDELSGDDSDDKHSGKRAKGKAAKSKRRRTHVEVEIEEEPLQTNIAI</sequence>
<evidence type="ECO:0000256" key="2">
    <source>
        <dbReference type="ARBA" id="ARBA00005514"/>
    </source>
</evidence>
<evidence type="ECO:0000259" key="6">
    <source>
        <dbReference type="Pfam" id="PF01778"/>
    </source>
</evidence>
<comment type="similarity">
    <text evidence="2 4">Belongs to the MAK16 family.</text>
</comment>
<dbReference type="OrthoDB" id="10251342at2759"/>
<keyword evidence="3 4" id="KW-0539">Nucleus</keyword>
<dbReference type="Gene3D" id="3.30.390.110">
    <property type="match status" value="1"/>
</dbReference>
<reference evidence="7 8" key="1">
    <citation type="submission" date="2016-02" db="EMBL/GenBank/DDBJ databases">
        <title>Comparative genomic and transcriptomic foundation for Pichia pastoris.</title>
        <authorList>
            <person name="Love K.R."/>
            <person name="Shah K.A."/>
            <person name="Whittaker C.A."/>
            <person name="Wu J."/>
            <person name="Bartlett M.C."/>
            <person name="Ma D."/>
            <person name="Leeson R.L."/>
            <person name="Priest M."/>
            <person name="Young S.K."/>
            <person name="Love J.C."/>
        </authorList>
    </citation>
    <scope>NUCLEOTIDE SEQUENCE [LARGE SCALE GENOMIC DNA]</scope>
    <source>
        <strain evidence="7 8">ATCC 28485</strain>
    </source>
</reference>
<dbReference type="PIRSF" id="PIRSF003352">
    <property type="entry name" value="MAK16"/>
    <property type="match status" value="1"/>
</dbReference>
<dbReference type="Pfam" id="PF01778">
    <property type="entry name" value="Ribosomal_L28e"/>
    <property type="match status" value="1"/>
</dbReference>